<dbReference type="GO" id="GO:0005634">
    <property type="term" value="C:nucleus"/>
    <property type="evidence" value="ECO:0007669"/>
    <property type="project" value="UniProtKB-SubCell"/>
</dbReference>
<feature type="compositionally biased region" description="Basic and acidic residues" evidence="9">
    <location>
        <begin position="12"/>
        <end position="22"/>
    </location>
</feature>
<organism evidence="10 11">
    <name type="scientific">Rhypophila decipiens</name>
    <dbReference type="NCBI Taxonomy" id="261697"/>
    <lineage>
        <taxon>Eukaryota</taxon>
        <taxon>Fungi</taxon>
        <taxon>Dikarya</taxon>
        <taxon>Ascomycota</taxon>
        <taxon>Pezizomycotina</taxon>
        <taxon>Sordariomycetes</taxon>
        <taxon>Sordariomycetidae</taxon>
        <taxon>Sordariales</taxon>
        <taxon>Naviculisporaceae</taxon>
        <taxon>Rhypophila</taxon>
    </lineage>
</organism>
<accession>A0AAN6YIK5</accession>
<evidence type="ECO:0000256" key="2">
    <source>
        <dbReference type="ARBA" id="ARBA00004496"/>
    </source>
</evidence>
<comment type="caution">
    <text evidence="10">The sequence shown here is derived from an EMBL/GenBank/DDBJ whole genome shotgun (WGS) entry which is preliminary data.</text>
</comment>
<evidence type="ECO:0000313" key="11">
    <source>
        <dbReference type="Proteomes" id="UP001301769"/>
    </source>
</evidence>
<evidence type="ECO:0000256" key="4">
    <source>
        <dbReference type="ARBA" id="ARBA00006425"/>
    </source>
</evidence>
<dbReference type="SUPFAM" id="SSF47694">
    <property type="entry name" value="Cytochrome c oxidase subunit h"/>
    <property type="match status" value="1"/>
</dbReference>
<reference evidence="10" key="1">
    <citation type="journal article" date="2023" name="Mol. Phylogenet. Evol.">
        <title>Genome-scale phylogeny and comparative genomics of the fungal order Sordariales.</title>
        <authorList>
            <person name="Hensen N."/>
            <person name="Bonometti L."/>
            <person name="Westerberg I."/>
            <person name="Brannstrom I.O."/>
            <person name="Guillou S."/>
            <person name="Cros-Aarteil S."/>
            <person name="Calhoun S."/>
            <person name="Haridas S."/>
            <person name="Kuo A."/>
            <person name="Mondo S."/>
            <person name="Pangilinan J."/>
            <person name="Riley R."/>
            <person name="LaButti K."/>
            <person name="Andreopoulos B."/>
            <person name="Lipzen A."/>
            <person name="Chen C."/>
            <person name="Yan M."/>
            <person name="Daum C."/>
            <person name="Ng V."/>
            <person name="Clum A."/>
            <person name="Steindorff A."/>
            <person name="Ohm R.A."/>
            <person name="Martin F."/>
            <person name="Silar P."/>
            <person name="Natvig D.O."/>
            <person name="Lalanne C."/>
            <person name="Gautier V."/>
            <person name="Ament-Velasquez S.L."/>
            <person name="Kruys A."/>
            <person name="Hutchinson M.I."/>
            <person name="Powell A.J."/>
            <person name="Barry K."/>
            <person name="Miller A.N."/>
            <person name="Grigoriev I.V."/>
            <person name="Debuchy R."/>
            <person name="Gladieux P."/>
            <person name="Hiltunen Thoren M."/>
            <person name="Johannesson H."/>
        </authorList>
    </citation>
    <scope>NUCLEOTIDE SEQUENCE</scope>
    <source>
        <strain evidence="10">PSN293</strain>
    </source>
</reference>
<sequence length="119" mass="13949">MGILGLFTSTSEEEKRASEIRKGTVAPTRAERQRCWESRDLYFACLDKHDIIDALKEDKKASKECKAESTKFEENCAEKWVTYFKQWRVQDIQKRRRLAELEAQGGIKLDVNTQFTEKK</sequence>
<evidence type="ECO:0000313" key="10">
    <source>
        <dbReference type="EMBL" id="KAK4218375.1"/>
    </source>
</evidence>
<dbReference type="InterPro" id="IPR048280">
    <property type="entry name" value="COX6B-like"/>
</dbReference>
<keyword evidence="5" id="KW-0963">Cytoplasm</keyword>
<evidence type="ECO:0000256" key="7">
    <source>
        <dbReference type="ARBA" id="ARBA00023157"/>
    </source>
</evidence>
<comment type="subcellular location">
    <subcellularLocation>
        <location evidence="2">Cytoplasm</location>
    </subcellularLocation>
    <subcellularLocation>
        <location evidence="3">Mitochondrion intermembrane space</location>
    </subcellularLocation>
    <subcellularLocation>
        <location evidence="1">Nucleus</location>
    </subcellularLocation>
</comment>
<keyword evidence="6" id="KW-0496">Mitochondrion</keyword>
<dbReference type="PANTHER" id="PTHR47677">
    <property type="entry name" value="CYTOCHROME C OXIDASE ASSEMBLY FACTOR 6"/>
    <property type="match status" value="1"/>
</dbReference>
<proteinExistence type="inferred from homology"/>
<dbReference type="InterPro" id="IPR036549">
    <property type="entry name" value="CX6/COA6-like_sf"/>
</dbReference>
<gene>
    <name evidence="10" type="ORF">QBC37DRAFT_412361</name>
</gene>
<evidence type="ECO:0000256" key="9">
    <source>
        <dbReference type="SAM" id="MobiDB-lite"/>
    </source>
</evidence>
<dbReference type="Gene3D" id="1.10.10.140">
    <property type="entry name" value="Cytochrome c oxidase, subunit VIb"/>
    <property type="match status" value="1"/>
</dbReference>
<dbReference type="Proteomes" id="UP001301769">
    <property type="component" value="Unassembled WGS sequence"/>
</dbReference>
<evidence type="ECO:0000256" key="5">
    <source>
        <dbReference type="ARBA" id="ARBA00022490"/>
    </source>
</evidence>
<keyword evidence="8" id="KW-0539">Nucleus</keyword>
<feature type="region of interest" description="Disordered" evidence="9">
    <location>
        <begin position="1"/>
        <end position="23"/>
    </location>
</feature>
<dbReference type="Pfam" id="PF02297">
    <property type="entry name" value="COX6B"/>
    <property type="match status" value="1"/>
</dbReference>
<keyword evidence="11" id="KW-1185">Reference proteome</keyword>
<name>A0AAN6YIK5_9PEZI</name>
<reference evidence="10" key="2">
    <citation type="submission" date="2023-05" db="EMBL/GenBank/DDBJ databases">
        <authorList>
            <consortium name="Lawrence Berkeley National Laboratory"/>
            <person name="Steindorff A."/>
            <person name="Hensen N."/>
            <person name="Bonometti L."/>
            <person name="Westerberg I."/>
            <person name="Brannstrom I.O."/>
            <person name="Guillou S."/>
            <person name="Cros-Aarteil S."/>
            <person name="Calhoun S."/>
            <person name="Haridas S."/>
            <person name="Kuo A."/>
            <person name="Mondo S."/>
            <person name="Pangilinan J."/>
            <person name="Riley R."/>
            <person name="Labutti K."/>
            <person name="Andreopoulos B."/>
            <person name="Lipzen A."/>
            <person name="Chen C."/>
            <person name="Yanf M."/>
            <person name="Daum C."/>
            <person name="Ng V."/>
            <person name="Clum A."/>
            <person name="Ohm R."/>
            <person name="Martin F."/>
            <person name="Silar P."/>
            <person name="Natvig D."/>
            <person name="Lalanne C."/>
            <person name="Gautier V."/>
            <person name="Ament-Velasquez S.L."/>
            <person name="Kruys A."/>
            <person name="Hutchinson M.I."/>
            <person name="Powell A.J."/>
            <person name="Barry K."/>
            <person name="Miller A.N."/>
            <person name="Grigoriev I.V."/>
            <person name="Debuchy R."/>
            <person name="Gladieux P."/>
            <person name="Thoren M.H."/>
            <person name="Johannesson H."/>
        </authorList>
    </citation>
    <scope>NUCLEOTIDE SEQUENCE</scope>
    <source>
        <strain evidence="10">PSN293</strain>
    </source>
</reference>
<protein>
    <submittedName>
        <fullName evidence="10">Oxidoreductase-like protein</fullName>
    </submittedName>
</protein>
<evidence type="ECO:0000256" key="1">
    <source>
        <dbReference type="ARBA" id="ARBA00004123"/>
    </source>
</evidence>
<dbReference type="FunFam" id="1.10.10.140:FF:000003">
    <property type="entry name" value="Cytochrome c oxidase assembly factor 6"/>
    <property type="match status" value="1"/>
</dbReference>
<dbReference type="GO" id="GO:0005758">
    <property type="term" value="C:mitochondrial intermembrane space"/>
    <property type="evidence" value="ECO:0007669"/>
    <property type="project" value="UniProtKB-SubCell"/>
</dbReference>
<dbReference type="AlphaFoldDB" id="A0AAN6YIK5"/>
<dbReference type="GO" id="GO:0033617">
    <property type="term" value="P:mitochondrial respiratory chain complex IV assembly"/>
    <property type="evidence" value="ECO:0007669"/>
    <property type="project" value="TreeGrafter"/>
</dbReference>
<comment type="similarity">
    <text evidence="4">Belongs to the cytochrome c oxidase subunit 6B family.</text>
</comment>
<evidence type="ECO:0000256" key="6">
    <source>
        <dbReference type="ARBA" id="ARBA00023128"/>
    </source>
</evidence>
<dbReference type="InterPro" id="IPR048281">
    <property type="entry name" value="COA6_fun"/>
</dbReference>
<evidence type="ECO:0000256" key="8">
    <source>
        <dbReference type="ARBA" id="ARBA00023242"/>
    </source>
</evidence>
<evidence type="ECO:0000256" key="3">
    <source>
        <dbReference type="ARBA" id="ARBA00004569"/>
    </source>
</evidence>
<dbReference type="EMBL" id="MU858053">
    <property type="protein sequence ID" value="KAK4218375.1"/>
    <property type="molecule type" value="Genomic_DNA"/>
</dbReference>
<dbReference type="PANTHER" id="PTHR47677:SF1">
    <property type="entry name" value="CYTOCHROME C OXIDASE ASSEMBLY FACTOR 6"/>
    <property type="match status" value="1"/>
</dbReference>
<keyword evidence="7" id="KW-1015">Disulfide bond</keyword>
<dbReference type="PROSITE" id="PS51808">
    <property type="entry name" value="CHCH"/>
    <property type="match status" value="1"/>
</dbReference>